<evidence type="ECO:0000313" key="2">
    <source>
        <dbReference type="EMBL" id="JAH31541.1"/>
    </source>
</evidence>
<feature type="transmembrane region" description="Helical" evidence="1">
    <location>
        <begin position="18"/>
        <end position="36"/>
    </location>
</feature>
<keyword evidence="1" id="KW-1133">Transmembrane helix</keyword>
<protein>
    <submittedName>
        <fullName evidence="2">Uncharacterized protein</fullName>
    </submittedName>
</protein>
<dbReference type="AlphaFoldDB" id="A0A0E9RQT7"/>
<dbReference type="EMBL" id="GBXM01077036">
    <property type="protein sequence ID" value="JAH31541.1"/>
    <property type="molecule type" value="Transcribed_RNA"/>
</dbReference>
<reference evidence="2" key="1">
    <citation type="submission" date="2014-11" db="EMBL/GenBank/DDBJ databases">
        <authorList>
            <person name="Amaro Gonzalez C."/>
        </authorList>
    </citation>
    <scope>NUCLEOTIDE SEQUENCE</scope>
</reference>
<proteinExistence type="predicted"/>
<reference evidence="2" key="2">
    <citation type="journal article" date="2015" name="Fish Shellfish Immunol.">
        <title>Early steps in the European eel (Anguilla anguilla)-Vibrio vulnificus interaction in the gills: Role of the RtxA13 toxin.</title>
        <authorList>
            <person name="Callol A."/>
            <person name="Pajuelo D."/>
            <person name="Ebbesson L."/>
            <person name="Teles M."/>
            <person name="MacKenzie S."/>
            <person name="Amaro C."/>
        </authorList>
    </citation>
    <scope>NUCLEOTIDE SEQUENCE</scope>
</reference>
<evidence type="ECO:0000256" key="1">
    <source>
        <dbReference type="SAM" id="Phobius"/>
    </source>
</evidence>
<name>A0A0E9RQT7_ANGAN</name>
<keyword evidence="1" id="KW-0472">Membrane</keyword>
<organism evidence="2">
    <name type="scientific">Anguilla anguilla</name>
    <name type="common">European freshwater eel</name>
    <name type="synonym">Muraena anguilla</name>
    <dbReference type="NCBI Taxonomy" id="7936"/>
    <lineage>
        <taxon>Eukaryota</taxon>
        <taxon>Metazoa</taxon>
        <taxon>Chordata</taxon>
        <taxon>Craniata</taxon>
        <taxon>Vertebrata</taxon>
        <taxon>Euteleostomi</taxon>
        <taxon>Actinopterygii</taxon>
        <taxon>Neopterygii</taxon>
        <taxon>Teleostei</taxon>
        <taxon>Anguilliformes</taxon>
        <taxon>Anguillidae</taxon>
        <taxon>Anguilla</taxon>
    </lineage>
</organism>
<accession>A0A0E9RQT7</accession>
<sequence>MLSYGQHLLSFVTGMFERFFLCYLLFCFDCFVRVSISKKIIVTFLNNF</sequence>
<keyword evidence="1" id="KW-0812">Transmembrane</keyword>